<feature type="signal peptide" evidence="8">
    <location>
        <begin position="1"/>
        <end position="25"/>
    </location>
</feature>
<evidence type="ECO:0000256" key="8">
    <source>
        <dbReference type="SAM" id="SignalP"/>
    </source>
</evidence>
<feature type="transmembrane region" description="Helical" evidence="7">
    <location>
        <begin position="183"/>
        <end position="202"/>
    </location>
</feature>
<dbReference type="EMBL" id="VDMN01000011">
    <property type="protein sequence ID" value="TNM59838.1"/>
    <property type="molecule type" value="Genomic_DNA"/>
</dbReference>
<keyword evidence="5 7" id="KW-0472">Membrane</keyword>
<keyword evidence="8" id="KW-0732">Signal</keyword>
<evidence type="ECO:0000256" key="2">
    <source>
        <dbReference type="ARBA" id="ARBA00007802"/>
    </source>
</evidence>
<gene>
    <name evidence="9" type="primary">trbL</name>
    <name evidence="9" type="ORF">FHP24_27065</name>
</gene>
<dbReference type="GO" id="GO:0016020">
    <property type="term" value="C:membrane"/>
    <property type="evidence" value="ECO:0007669"/>
    <property type="project" value="UniProtKB-SubCell"/>
</dbReference>
<dbReference type="RefSeq" id="WP_139679364.1">
    <property type="nucleotide sequence ID" value="NZ_VDMN01000011.1"/>
</dbReference>
<dbReference type="Proteomes" id="UP000311605">
    <property type="component" value="Unassembled WGS sequence"/>
</dbReference>
<evidence type="ECO:0000256" key="5">
    <source>
        <dbReference type="ARBA" id="ARBA00023136"/>
    </source>
</evidence>
<organism evidence="9 10">
    <name type="scientific">Aliirhizobium smilacinae</name>
    <dbReference type="NCBI Taxonomy" id="1395944"/>
    <lineage>
        <taxon>Bacteria</taxon>
        <taxon>Pseudomonadati</taxon>
        <taxon>Pseudomonadota</taxon>
        <taxon>Alphaproteobacteria</taxon>
        <taxon>Hyphomicrobiales</taxon>
        <taxon>Rhizobiaceae</taxon>
        <taxon>Aliirhizobium</taxon>
    </lineage>
</organism>
<evidence type="ECO:0000256" key="3">
    <source>
        <dbReference type="ARBA" id="ARBA00022692"/>
    </source>
</evidence>
<evidence type="ECO:0000256" key="7">
    <source>
        <dbReference type="SAM" id="Phobius"/>
    </source>
</evidence>
<feature type="transmembrane region" description="Helical" evidence="7">
    <location>
        <begin position="153"/>
        <end position="177"/>
    </location>
</feature>
<accession>A0A5C4X8Y0</accession>
<comment type="subcellular location">
    <subcellularLocation>
        <location evidence="1">Membrane</location>
        <topology evidence="1">Multi-pass membrane protein</topology>
    </subcellularLocation>
</comment>
<dbReference type="InterPro" id="IPR014150">
    <property type="entry name" value="Conjugal_tfr_TrbL"/>
</dbReference>
<dbReference type="InterPro" id="IPR007688">
    <property type="entry name" value="Conjugal_tfr_TrbL/VirB6"/>
</dbReference>
<dbReference type="NCBIfam" id="NF010415">
    <property type="entry name" value="PRK13841.1"/>
    <property type="match status" value="1"/>
</dbReference>
<feature type="transmembrane region" description="Helical" evidence="7">
    <location>
        <begin position="209"/>
        <end position="227"/>
    </location>
</feature>
<dbReference type="NCBIfam" id="TIGR02783">
    <property type="entry name" value="TrbL_P"/>
    <property type="match status" value="1"/>
</dbReference>
<evidence type="ECO:0000313" key="10">
    <source>
        <dbReference type="Proteomes" id="UP000311605"/>
    </source>
</evidence>
<evidence type="ECO:0000256" key="4">
    <source>
        <dbReference type="ARBA" id="ARBA00022989"/>
    </source>
</evidence>
<feature type="region of interest" description="Disordered" evidence="6">
    <location>
        <begin position="346"/>
        <end position="368"/>
    </location>
</feature>
<dbReference type="Pfam" id="PF04610">
    <property type="entry name" value="TrbL"/>
    <property type="match status" value="1"/>
</dbReference>
<reference evidence="9 10" key="1">
    <citation type="submission" date="2019-06" db="EMBL/GenBank/DDBJ databases">
        <title>The draft genome of Rhizobium smilacinae PTYR-5.</title>
        <authorList>
            <person name="Liu L."/>
            <person name="Li L."/>
            <person name="Zhang X."/>
        </authorList>
    </citation>
    <scope>NUCLEOTIDE SEQUENCE [LARGE SCALE GENOMIC DNA]</scope>
    <source>
        <strain evidence="9 10">PTYR-5</strain>
    </source>
</reference>
<protein>
    <submittedName>
        <fullName evidence="9">P-type conjugative transfer protein TrbL</fullName>
    </submittedName>
</protein>
<comment type="similarity">
    <text evidence="2">Belongs to the TrbL/VirB6 family.</text>
</comment>
<feature type="transmembrane region" description="Helical" evidence="7">
    <location>
        <begin position="56"/>
        <end position="79"/>
    </location>
</feature>
<name>A0A5C4X8Y0_9HYPH</name>
<dbReference type="AlphaFoldDB" id="A0A5C4X8Y0"/>
<evidence type="ECO:0000313" key="9">
    <source>
        <dbReference type="EMBL" id="TNM59838.1"/>
    </source>
</evidence>
<sequence length="368" mass="37194">MRAALILGLAPLAIVALAVVEPAMAADGSILTSLENNVRSATQGWQDTVMNAARSLFWILAGIEFGIAAVWLAIAAPSLDTLVAELIRRIIFIGFFLFVLQQGPDFAKAVVDSLFQLGANGGTASPADVFNAGIRVASTLSEKVKFGIFEDNAMAIGIIIAMIVVVISFSLVAAIFVSVLVEMYVGLLAGMIMLGLGGSSFTKDFAIKYLIYAFSVGMKLMALVMIARIGSEILIGLSNDADTGEELLASLVIAGLSVVVFMIAIYVPNIIQGVVQGVSVSSGMEAMRSSAQVTAFAASTVAGVGAGVAAAGAAKAAGAGILGQASAGVKAGGSALAGTAAKAAMGSHGSGAGGSSRSMGLRNHKTSK</sequence>
<evidence type="ECO:0000256" key="1">
    <source>
        <dbReference type="ARBA" id="ARBA00004141"/>
    </source>
</evidence>
<keyword evidence="10" id="KW-1185">Reference proteome</keyword>
<feature type="transmembrane region" description="Helical" evidence="7">
    <location>
        <begin position="247"/>
        <end position="267"/>
    </location>
</feature>
<proteinExistence type="inferred from homology"/>
<feature type="chain" id="PRO_5022833734" evidence="8">
    <location>
        <begin position="26"/>
        <end position="368"/>
    </location>
</feature>
<comment type="caution">
    <text evidence="9">The sequence shown here is derived from an EMBL/GenBank/DDBJ whole genome shotgun (WGS) entry which is preliminary data.</text>
</comment>
<dbReference type="GO" id="GO:0030255">
    <property type="term" value="P:protein secretion by the type IV secretion system"/>
    <property type="evidence" value="ECO:0007669"/>
    <property type="project" value="InterPro"/>
</dbReference>
<evidence type="ECO:0000256" key="6">
    <source>
        <dbReference type="SAM" id="MobiDB-lite"/>
    </source>
</evidence>
<keyword evidence="3 7" id="KW-0812">Transmembrane</keyword>
<keyword evidence="4 7" id="KW-1133">Transmembrane helix</keyword>
<dbReference type="OrthoDB" id="7304151at2"/>